<proteinExistence type="predicted"/>
<protein>
    <submittedName>
        <fullName evidence="1">Uncharacterized protein</fullName>
    </submittedName>
</protein>
<reference evidence="1" key="1">
    <citation type="submission" date="2023-03" db="EMBL/GenBank/DDBJ databases">
        <title>MT1 and MT2 Draft Genomes of Novel Species.</title>
        <authorList>
            <person name="Venkateswaran K."/>
        </authorList>
    </citation>
    <scope>NUCLEOTIDE SEQUENCE</scope>
    <source>
        <strain evidence="1">F6_3S_P_1C</strain>
    </source>
</reference>
<dbReference type="Proteomes" id="UP001174205">
    <property type="component" value="Unassembled WGS sequence"/>
</dbReference>
<gene>
    <name evidence="1" type="ORF">P5G61_05840</name>
</gene>
<keyword evidence="2" id="KW-1185">Reference proteome</keyword>
<organism evidence="1 2">
    <name type="scientific">Paenibacillus vandeheii</name>
    <dbReference type="NCBI Taxonomy" id="3035917"/>
    <lineage>
        <taxon>Bacteria</taxon>
        <taxon>Bacillati</taxon>
        <taxon>Bacillota</taxon>
        <taxon>Bacilli</taxon>
        <taxon>Bacillales</taxon>
        <taxon>Paenibacillaceae</taxon>
        <taxon>Paenibacillus</taxon>
    </lineage>
</organism>
<dbReference type="EMBL" id="JAROCD010000003">
    <property type="protein sequence ID" value="MDN4600739.1"/>
    <property type="molecule type" value="Genomic_DNA"/>
</dbReference>
<name>A0ABT8J6M7_9BACL</name>
<accession>A0ABT8J6M7</accession>
<comment type="caution">
    <text evidence="1">The sequence shown here is derived from an EMBL/GenBank/DDBJ whole genome shotgun (WGS) entry which is preliminary data.</text>
</comment>
<evidence type="ECO:0000313" key="2">
    <source>
        <dbReference type="Proteomes" id="UP001174205"/>
    </source>
</evidence>
<sequence length="104" mass="11463">MVKITFLDGSSIMIKEDTVLNGYKNYSDNPEREYYLQQVFSNSIDGMEGYEASGLVTVDEKVGVMGFILSVDCFSIGQNPESNTLYLSSAVKSVENSNSNFSFG</sequence>
<evidence type="ECO:0000313" key="1">
    <source>
        <dbReference type="EMBL" id="MDN4600739.1"/>
    </source>
</evidence>
<dbReference type="RefSeq" id="WP_301245374.1">
    <property type="nucleotide sequence ID" value="NZ_JAROCD010000003.1"/>
</dbReference>